<protein>
    <submittedName>
        <fullName evidence="1">Uncharacterized protein</fullName>
    </submittedName>
</protein>
<organism evidence="1 2">
    <name type="scientific">Thalassiosira oceanica</name>
    <name type="common">Marine diatom</name>
    <dbReference type="NCBI Taxonomy" id="159749"/>
    <lineage>
        <taxon>Eukaryota</taxon>
        <taxon>Sar</taxon>
        <taxon>Stramenopiles</taxon>
        <taxon>Ochrophyta</taxon>
        <taxon>Bacillariophyta</taxon>
        <taxon>Coscinodiscophyceae</taxon>
        <taxon>Thalassiosirophycidae</taxon>
        <taxon>Thalassiosirales</taxon>
        <taxon>Thalassiosiraceae</taxon>
        <taxon>Thalassiosira</taxon>
    </lineage>
</organism>
<evidence type="ECO:0000313" key="1">
    <source>
        <dbReference type="EMBL" id="EJK56629.1"/>
    </source>
</evidence>
<proteinExistence type="predicted"/>
<dbReference type="Proteomes" id="UP000266841">
    <property type="component" value="Unassembled WGS sequence"/>
</dbReference>
<comment type="caution">
    <text evidence="1">The sequence shown here is derived from an EMBL/GenBank/DDBJ whole genome shotgun (WGS) entry which is preliminary data.</text>
</comment>
<gene>
    <name evidence="1" type="ORF">THAOC_23447</name>
</gene>
<keyword evidence="2" id="KW-1185">Reference proteome</keyword>
<dbReference type="AlphaFoldDB" id="K0RW43"/>
<accession>K0RW43</accession>
<feature type="non-terminal residue" evidence="1">
    <location>
        <position position="1"/>
    </location>
</feature>
<dbReference type="EMBL" id="AGNL01030949">
    <property type="protein sequence ID" value="EJK56629.1"/>
    <property type="molecule type" value="Genomic_DNA"/>
</dbReference>
<reference evidence="1 2" key="1">
    <citation type="journal article" date="2012" name="Genome Biol.">
        <title>Genome and low-iron response of an oceanic diatom adapted to chronic iron limitation.</title>
        <authorList>
            <person name="Lommer M."/>
            <person name="Specht M."/>
            <person name="Roy A.S."/>
            <person name="Kraemer L."/>
            <person name="Andreson R."/>
            <person name="Gutowska M.A."/>
            <person name="Wolf J."/>
            <person name="Bergner S.V."/>
            <person name="Schilhabel M.B."/>
            <person name="Klostermeier U.C."/>
            <person name="Beiko R.G."/>
            <person name="Rosenstiel P."/>
            <person name="Hippler M."/>
            <person name="Laroche J."/>
        </authorList>
    </citation>
    <scope>NUCLEOTIDE SEQUENCE [LARGE SCALE GENOMIC DNA]</scope>
    <source>
        <strain evidence="1 2">CCMP1005</strain>
    </source>
</reference>
<sequence length="53" mass="6003">RFLLTTISYFEGVTPWARSYATRFVLAGAEEACWAHNPKVQGSKPWRAIFALS</sequence>
<evidence type="ECO:0000313" key="2">
    <source>
        <dbReference type="Proteomes" id="UP000266841"/>
    </source>
</evidence>
<name>K0RW43_THAOC</name>